<protein>
    <submittedName>
        <fullName evidence="1">Uncharacterized protein</fullName>
    </submittedName>
</protein>
<dbReference type="EMBL" id="JAAALK010000288">
    <property type="protein sequence ID" value="KAG8051826.1"/>
    <property type="molecule type" value="Genomic_DNA"/>
</dbReference>
<name>A0A8J5V9Q9_ZIZPA</name>
<reference evidence="1" key="1">
    <citation type="journal article" date="2021" name="bioRxiv">
        <title>Whole Genome Assembly and Annotation of Northern Wild Rice, Zizania palustris L., Supports a Whole Genome Duplication in the Zizania Genus.</title>
        <authorList>
            <person name="Haas M."/>
            <person name="Kono T."/>
            <person name="Macchietto M."/>
            <person name="Millas R."/>
            <person name="McGilp L."/>
            <person name="Shao M."/>
            <person name="Duquette J."/>
            <person name="Hirsch C.N."/>
            <person name="Kimball J."/>
        </authorList>
    </citation>
    <scope>NUCLEOTIDE SEQUENCE</scope>
    <source>
        <tissue evidence="1">Fresh leaf tissue</tissue>
    </source>
</reference>
<dbReference type="Proteomes" id="UP000729402">
    <property type="component" value="Unassembled WGS sequence"/>
</dbReference>
<gene>
    <name evidence="1" type="ORF">GUJ93_ZPchr0001g30677</name>
</gene>
<comment type="caution">
    <text evidence="1">The sequence shown here is derived from an EMBL/GenBank/DDBJ whole genome shotgun (WGS) entry which is preliminary data.</text>
</comment>
<proteinExistence type="predicted"/>
<organism evidence="1 2">
    <name type="scientific">Zizania palustris</name>
    <name type="common">Northern wild rice</name>
    <dbReference type="NCBI Taxonomy" id="103762"/>
    <lineage>
        <taxon>Eukaryota</taxon>
        <taxon>Viridiplantae</taxon>
        <taxon>Streptophyta</taxon>
        <taxon>Embryophyta</taxon>
        <taxon>Tracheophyta</taxon>
        <taxon>Spermatophyta</taxon>
        <taxon>Magnoliopsida</taxon>
        <taxon>Liliopsida</taxon>
        <taxon>Poales</taxon>
        <taxon>Poaceae</taxon>
        <taxon>BOP clade</taxon>
        <taxon>Oryzoideae</taxon>
        <taxon>Oryzeae</taxon>
        <taxon>Zizaniinae</taxon>
        <taxon>Zizania</taxon>
    </lineage>
</organism>
<dbReference type="AlphaFoldDB" id="A0A8J5V9Q9"/>
<evidence type="ECO:0000313" key="1">
    <source>
        <dbReference type="EMBL" id="KAG8051826.1"/>
    </source>
</evidence>
<reference evidence="1" key="2">
    <citation type="submission" date="2021-02" db="EMBL/GenBank/DDBJ databases">
        <authorList>
            <person name="Kimball J.A."/>
            <person name="Haas M.W."/>
            <person name="Macchietto M."/>
            <person name="Kono T."/>
            <person name="Duquette J."/>
            <person name="Shao M."/>
        </authorList>
    </citation>
    <scope>NUCLEOTIDE SEQUENCE</scope>
    <source>
        <tissue evidence="1">Fresh leaf tissue</tissue>
    </source>
</reference>
<accession>A0A8J5V9Q9</accession>
<evidence type="ECO:0000313" key="2">
    <source>
        <dbReference type="Proteomes" id="UP000729402"/>
    </source>
</evidence>
<sequence>MGTALLAGNARSSVSSASSLLPLETTADANLSKVACEATRPAAWSTVNVLTHLCNSAAPNPYFISNTLIPLDCREG</sequence>
<keyword evidence="2" id="KW-1185">Reference proteome</keyword>